<sequence>MSRCYKRCQGERESLMQRRSRGGAGVGLAPTIDQQTPYLEGLIYPDNKLTSRGIELSSDVDDKRVKLLSDQEALKDGEINNFDTGTIEFSVLGRYFY</sequence>
<gene>
    <name evidence="1" type="ORF">E2562_015898</name>
</gene>
<evidence type="ECO:0000313" key="1">
    <source>
        <dbReference type="EMBL" id="KAF0899236.1"/>
    </source>
</evidence>
<dbReference type="AlphaFoldDB" id="A0A6G1CGF5"/>
<proteinExistence type="predicted"/>
<reference evidence="1 2" key="1">
    <citation type="submission" date="2019-11" db="EMBL/GenBank/DDBJ databases">
        <title>Whole genome sequence of Oryza granulata.</title>
        <authorList>
            <person name="Li W."/>
        </authorList>
    </citation>
    <scope>NUCLEOTIDE SEQUENCE [LARGE SCALE GENOMIC DNA]</scope>
    <source>
        <strain evidence="2">cv. Menghai</strain>
        <tissue evidence="1">Leaf</tissue>
    </source>
</reference>
<protein>
    <submittedName>
        <fullName evidence="1">Uncharacterized protein</fullName>
    </submittedName>
</protein>
<organism evidence="1 2">
    <name type="scientific">Oryza meyeriana var. granulata</name>
    <dbReference type="NCBI Taxonomy" id="110450"/>
    <lineage>
        <taxon>Eukaryota</taxon>
        <taxon>Viridiplantae</taxon>
        <taxon>Streptophyta</taxon>
        <taxon>Embryophyta</taxon>
        <taxon>Tracheophyta</taxon>
        <taxon>Spermatophyta</taxon>
        <taxon>Magnoliopsida</taxon>
        <taxon>Liliopsida</taxon>
        <taxon>Poales</taxon>
        <taxon>Poaceae</taxon>
        <taxon>BOP clade</taxon>
        <taxon>Oryzoideae</taxon>
        <taxon>Oryzeae</taxon>
        <taxon>Oryzinae</taxon>
        <taxon>Oryza</taxon>
        <taxon>Oryza meyeriana</taxon>
    </lineage>
</organism>
<comment type="caution">
    <text evidence="1">The sequence shown here is derived from an EMBL/GenBank/DDBJ whole genome shotgun (WGS) entry which is preliminary data.</text>
</comment>
<keyword evidence="2" id="KW-1185">Reference proteome</keyword>
<name>A0A6G1CGF5_9ORYZ</name>
<accession>A0A6G1CGF5</accession>
<evidence type="ECO:0000313" key="2">
    <source>
        <dbReference type="Proteomes" id="UP000479710"/>
    </source>
</evidence>
<dbReference type="EMBL" id="SPHZ02000009">
    <property type="protein sequence ID" value="KAF0899236.1"/>
    <property type="molecule type" value="Genomic_DNA"/>
</dbReference>
<dbReference type="Proteomes" id="UP000479710">
    <property type="component" value="Unassembled WGS sequence"/>
</dbReference>